<accession>A0A0V0XXS3</accession>
<evidence type="ECO:0000313" key="3">
    <source>
        <dbReference type="Proteomes" id="UP000054815"/>
    </source>
</evidence>
<keyword evidence="1" id="KW-0732">Signal</keyword>
<evidence type="ECO:0000256" key="1">
    <source>
        <dbReference type="SAM" id="SignalP"/>
    </source>
</evidence>
<dbReference type="Proteomes" id="UP000054815">
    <property type="component" value="Unassembled WGS sequence"/>
</dbReference>
<comment type="caution">
    <text evidence="2">The sequence shown here is derived from an EMBL/GenBank/DDBJ whole genome shotgun (WGS) entry which is preliminary data.</text>
</comment>
<sequence>MFLLLFLGQMFSSPELTQKKQDAVLSFVVRKMYTCVCFIGADARIWLNAISGIERISGQQSKHQSSHAFKLGQHDHHAPKTNLHLALLNLKETEFIAGQVDNRKGKRFRAQRHTIVCPKLI</sequence>
<organism evidence="2 3">
    <name type="scientific">Trichinella pseudospiralis</name>
    <name type="common">Parasitic roundworm</name>
    <dbReference type="NCBI Taxonomy" id="6337"/>
    <lineage>
        <taxon>Eukaryota</taxon>
        <taxon>Metazoa</taxon>
        <taxon>Ecdysozoa</taxon>
        <taxon>Nematoda</taxon>
        <taxon>Enoplea</taxon>
        <taxon>Dorylaimia</taxon>
        <taxon>Trichinellida</taxon>
        <taxon>Trichinellidae</taxon>
        <taxon>Trichinella</taxon>
    </lineage>
</organism>
<feature type="chain" id="PRO_5006872881" evidence="1">
    <location>
        <begin position="18"/>
        <end position="121"/>
    </location>
</feature>
<dbReference type="AlphaFoldDB" id="A0A0V0XXS3"/>
<reference evidence="2 3" key="1">
    <citation type="submission" date="2015-01" db="EMBL/GenBank/DDBJ databases">
        <title>Evolution of Trichinella species and genotypes.</title>
        <authorList>
            <person name="Korhonen P.K."/>
            <person name="Edoardo P."/>
            <person name="Giuseppe L.R."/>
            <person name="Gasser R.B."/>
        </authorList>
    </citation>
    <scope>NUCLEOTIDE SEQUENCE [LARGE SCALE GENOMIC DNA]</scope>
    <source>
        <strain evidence="2">ISS141</strain>
    </source>
</reference>
<name>A0A0V0XXS3_TRIPS</name>
<proteinExistence type="predicted"/>
<feature type="signal peptide" evidence="1">
    <location>
        <begin position="1"/>
        <end position="17"/>
    </location>
</feature>
<protein>
    <submittedName>
        <fullName evidence="2">Uncharacterized protein</fullName>
    </submittedName>
</protein>
<evidence type="ECO:0000313" key="2">
    <source>
        <dbReference type="EMBL" id="KRX92588.1"/>
    </source>
</evidence>
<gene>
    <name evidence="2" type="ORF">T4E_7657</name>
</gene>
<dbReference type="EMBL" id="JYDU01000108">
    <property type="protein sequence ID" value="KRX92588.1"/>
    <property type="molecule type" value="Genomic_DNA"/>
</dbReference>